<dbReference type="Proteomes" id="UP000002484">
    <property type="component" value="Chromosome"/>
</dbReference>
<sequence>MELLSNQNHLTNRQFAEQIMESIKERHGVDLYAIFSNDALSERKKARLARVRLLEALLTEANEPNSGAVDLDAADFDQDTALAQMLDTEIDIEPNLSLTRSDANYVMSLRGDGVREYLTMLTKRFENMQTAKTPGQLAIELTASGLISVGVPMAWEVIKALRAGQAVMAAIRTGISNIGMKTAIGAIVVVLVGFLLYMFLDNPKKILGMVINDTDEHLVVKNWEKGVDGKKDGDLYMAFGHMANFMQDNESGLVSPKVQIRARVNFGPDEPDNLVFAGIYFADRNVGIRGAEGVMIFSSPKVRIAHLFAVPYFEDNGTWMGFVNDGEDIEKIYKDFYARRQVSMSRTERNYKLGANVNAPRGGVVSCIASIVQ</sequence>
<gene>
    <name evidence="2" type="ordered locus">FraEuI1c_6569</name>
</gene>
<reference evidence="2 3" key="1">
    <citation type="submission" date="2010-10" db="EMBL/GenBank/DDBJ databases">
        <title>Complete sequence of Frankia sp. EuI1c.</title>
        <authorList>
            <consortium name="US DOE Joint Genome Institute"/>
            <person name="Lucas S."/>
            <person name="Copeland A."/>
            <person name="Lapidus A."/>
            <person name="Cheng J.-F."/>
            <person name="Bruce D."/>
            <person name="Goodwin L."/>
            <person name="Pitluck S."/>
            <person name="Chertkov O."/>
            <person name="Detter J.C."/>
            <person name="Han C."/>
            <person name="Tapia R."/>
            <person name="Land M."/>
            <person name="Hauser L."/>
            <person name="Jeffries C."/>
            <person name="Kyrpides N."/>
            <person name="Ivanova N."/>
            <person name="Mikhailova N."/>
            <person name="Beauchemin N."/>
            <person name="Sen A."/>
            <person name="Sur S.A."/>
            <person name="Gtari M."/>
            <person name="Wall L."/>
            <person name="Tisa L."/>
            <person name="Woyke T."/>
        </authorList>
    </citation>
    <scope>NUCLEOTIDE SEQUENCE [LARGE SCALE GENOMIC DNA]</scope>
    <source>
        <strain evidence="3">DSM 45817 / CECT 9037 / EuI1c</strain>
    </source>
</reference>
<proteinExistence type="predicted"/>
<feature type="transmembrane region" description="Helical" evidence="1">
    <location>
        <begin position="178"/>
        <end position="200"/>
    </location>
</feature>
<keyword evidence="3" id="KW-1185">Reference proteome</keyword>
<keyword evidence="1" id="KW-0812">Transmembrane</keyword>
<accession>E3J9P1</accession>
<keyword evidence="1" id="KW-1133">Transmembrane helix</keyword>
<evidence type="ECO:0000256" key="1">
    <source>
        <dbReference type="SAM" id="Phobius"/>
    </source>
</evidence>
<dbReference type="AlphaFoldDB" id="E3J9P1"/>
<dbReference type="EMBL" id="CP002299">
    <property type="protein sequence ID" value="ADP84544.1"/>
    <property type="molecule type" value="Genomic_DNA"/>
</dbReference>
<evidence type="ECO:0000313" key="2">
    <source>
        <dbReference type="EMBL" id="ADP84544.1"/>
    </source>
</evidence>
<organism evidence="2 3">
    <name type="scientific">Pseudofrankia inefficax (strain DSM 45817 / CECT 9037 / DDB 130130 / EuI1c)</name>
    <name type="common">Frankia inefficax</name>
    <dbReference type="NCBI Taxonomy" id="298654"/>
    <lineage>
        <taxon>Bacteria</taxon>
        <taxon>Bacillati</taxon>
        <taxon>Actinomycetota</taxon>
        <taxon>Actinomycetes</taxon>
        <taxon>Frankiales</taxon>
        <taxon>Frankiaceae</taxon>
        <taxon>Pseudofrankia</taxon>
    </lineage>
</organism>
<name>E3J9P1_PSEI1</name>
<protein>
    <submittedName>
        <fullName evidence="2">Uncharacterized protein</fullName>
    </submittedName>
</protein>
<dbReference type="RefSeq" id="WP_013427655.1">
    <property type="nucleotide sequence ID" value="NC_014666.1"/>
</dbReference>
<dbReference type="HOGENOM" id="CLU_741364_0_0_11"/>
<evidence type="ECO:0000313" key="3">
    <source>
        <dbReference type="Proteomes" id="UP000002484"/>
    </source>
</evidence>
<dbReference type="eggNOG" id="ENOG502Z8YQ">
    <property type="taxonomic scope" value="Bacteria"/>
</dbReference>
<dbReference type="InParanoid" id="E3J9P1"/>
<dbReference type="KEGG" id="fri:FraEuI1c_6569"/>
<keyword evidence="1" id="KW-0472">Membrane</keyword>
<dbReference type="OrthoDB" id="3204564at2"/>